<evidence type="ECO:0000256" key="1">
    <source>
        <dbReference type="SAM" id="Phobius"/>
    </source>
</evidence>
<proteinExistence type="predicted"/>
<feature type="transmembrane region" description="Helical" evidence="1">
    <location>
        <begin position="179"/>
        <end position="212"/>
    </location>
</feature>
<keyword evidence="1" id="KW-1133">Transmembrane helix</keyword>
<feature type="transmembrane region" description="Helical" evidence="1">
    <location>
        <begin position="324"/>
        <end position="347"/>
    </location>
</feature>
<keyword evidence="3" id="KW-1185">Reference proteome</keyword>
<name>A0A545U1I9_9PROT</name>
<sequence length="579" mass="63762">MTSEPLIHTRADWVRGIAQGGWRKTGLLFCLFVAFYLLTAAGNISETDDVYAFAYRAENFPVDYLSDPRLMLYHISMRLLFLASGLLGWDVSALVLMRGFSAVCAAASLLLLMRIVFVDLKLSAATAVVSAAVLGCSYGFWRYAAEAEVYVPAIFLILLVFHSLVRITSGTRDDVSGLFLSAGCGVISGITVLFYQPSVIPLFFAFPFLLLYRARLFHLGVYGVTGGAVVISGYLLGFFAFWPEPFSLAAFEAFLSQRSSEFIVPTFSLKTLVVSMIRSAFAIGHDLVSMNWVFAFDPVIALIQQAFSYHIIDEEVFSARRAGFLVYLPIVTVVALATVSLRILVVLGIPSITFLKQRPFLVIFLWTAINGAVVGRLNPGGLEAWIMVFPPLILLFAALVVEPCMRMGRGAWVVAFAVVLSLHNAVGGMALVRDPAHEYARVVGAWVIDEAKSEDLVIVTGDASLGESLRYLSAAQVAFVGEFQAPVISARLLDGDLSDLATRTKGRDFDGVPLHELIETTWRADGRVIFLERFFEVPRGFKRENWPEFELTSVLRAQLEQVHDNPDVGGTYLLSEPLQ</sequence>
<protein>
    <recommendedName>
        <fullName evidence="4">Glycosyltransferase RgtA/B/C/D-like domain-containing protein</fullName>
    </recommendedName>
</protein>
<feature type="transmembrane region" description="Helical" evidence="1">
    <location>
        <begin position="384"/>
        <end position="401"/>
    </location>
</feature>
<feature type="transmembrane region" description="Helical" evidence="1">
    <location>
        <begin position="96"/>
        <end position="116"/>
    </location>
</feature>
<organism evidence="2 3">
    <name type="scientific">Denitrobaculum tricleocarpae</name>
    <dbReference type="NCBI Taxonomy" id="2591009"/>
    <lineage>
        <taxon>Bacteria</taxon>
        <taxon>Pseudomonadati</taxon>
        <taxon>Pseudomonadota</taxon>
        <taxon>Alphaproteobacteria</taxon>
        <taxon>Rhodospirillales</taxon>
        <taxon>Rhodospirillaceae</taxon>
        <taxon>Denitrobaculum</taxon>
    </lineage>
</organism>
<reference evidence="2 3" key="1">
    <citation type="submission" date="2019-06" db="EMBL/GenBank/DDBJ databases">
        <title>Whole genome sequence for Rhodospirillaceae sp. R148.</title>
        <authorList>
            <person name="Wang G."/>
        </authorList>
    </citation>
    <scope>NUCLEOTIDE SEQUENCE [LARGE SCALE GENOMIC DNA]</scope>
    <source>
        <strain evidence="2 3">R148</strain>
    </source>
</reference>
<feature type="transmembrane region" description="Helical" evidence="1">
    <location>
        <begin position="70"/>
        <end position="89"/>
    </location>
</feature>
<dbReference type="Proteomes" id="UP000315252">
    <property type="component" value="Unassembled WGS sequence"/>
</dbReference>
<evidence type="ECO:0008006" key="4">
    <source>
        <dbReference type="Google" id="ProtNLM"/>
    </source>
</evidence>
<dbReference type="OrthoDB" id="1490199at2"/>
<dbReference type="EMBL" id="VHSH01000001">
    <property type="protein sequence ID" value="TQV83340.1"/>
    <property type="molecule type" value="Genomic_DNA"/>
</dbReference>
<feature type="transmembrane region" description="Helical" evidence="1">
    <location>
        <begin position="413"/>
        <end position="432"/>
    </location>
</feature>
<keyword evidence="1" id="KW-0472">Membrane</keyword>
<keyword evidence="1" id="KW-0812">Transmembrane</keyword>
<gene>
    <name evidence="2" type="ORF">FKG95_01705</name>
</gene>
<evidence type="ECO:0000313" key="3">
    <source>
        <dbReference type="Proteomes" id="UP000315252"/>
    </source>
</evidence>
<dbReference type="AlphaFoldDB" id="A0A545U1I9"/>
<feature type="transmembrane region" description="Helical" evidence="1">
    <location>
        <begin position="25"/>
        <end position="44"/>
    </location>
</feature>
<accession>A0A545U1I9</accession>
<feature type="transmembrane region" description="Helical" evidence="1">
    <location>
        <begin position="359"/>
        <end position="378"/>
    </location>
</feature>
<feature type="transmembrane region" description="Helical" evidence="1">
    <location>
        <begin position="148"/>
        <end position="167"/>
    </location>
</feature>
<feature type="transmembrane region" description="Helical" evidence="1">
    <location>
        <begin position="122"/>
        <end position="141"/>
    </location>
</feature>
<evidence type="ECO:0000313" key="2">
    <source>
        <dbReference type="EMBL" id="TQV83340.1"/>
    </source>
</evidence>
<comment type="caution">
    <text evidence="2">The sequence shown here is derived from an EMBL/GenBank/DDBJ whole genome shotgun (WGS) entry which is preliminary data.</text>
</comment>
<feature type="transmembrane region" description="Helical" evidence="1">
    <location>
        <begin position="219"/>
        <end position="242"/>
    </location>
</feature>
<dbReference type="RefSeq" id="WP_142894540.1">
    <property type="nucleotide sequence ID" value="NZ_ML660052.1"/>
</dbReference>